<comment type="catalytic activity">
    <reaction evidence="1">
        <text>3',5'-cyclic AMP + H2O = AMP + H(+)</text>
        <dbReference type="Rhea" id="RHEA:25277"/>
        <dbReference type="ChEBI" id="CHEBI:15377"/>
        <dbReference type="ChEBI" id="CHEBI:15378"/>
        <dbReference type="ChEBI" id="CHEBI:58165"/>
        <dbReference type="ChEBI" id="CHEBI:456215"/>
        <dbReference type="EC" id="3.1.4.53"/>
    </reaction>
</comment>
<feature type="binding site" evidence="9">
    <location>
        <position position="229"/>
    </location>
    <ligand>
        <name>Zn(2+)</name>
        <dbReference type="ChEBI" id="CHEBI:29105"/>
        <label>1</label>
    </ligand>
</feature>
<reference evidence="12" key="2">
    <citation type="submission" date="2025-08" db="UniProtKB">
        <authorList>
            <consortium name="Ensembl"/>
        </authorList>
    </citation>
    <scope>IDENTIFICATION</scope>
</reference>
<evidence type="ECO:0000259" key="11">
    <source>
        <dbReference type="PROSITE" id="PS51845"/>
    </source>
</evidence>
<evidence type="ECO:0000256" key="1">
    <source>
        <dbReference type="ARBA" id="ARBA00000621"/>
    </source>
</evidence>
<keyword evidence="13" id="KW-1185">Reference proteome</keyword>
<keyword evidence="4 10" id="KW-0378">Hydrolase</keyword>
<feature type="binding site" evidence="8">
    <location>
        <position position="339"/>
    </location>
    <ligand>
        <name>AMP</name>
        <dbReference type="ChEBI" id="CHEBI:456215"/>
    </ligand>
</feature>
<feature type="binding site" evidence="8">
    <location>
        <position position="230"/>
    </location>
    <ligand>
        <name>AMP</name>
        <dbReference type="ChEBI" id="CHEBI:456215"/>
    </ligand>
</feature>
<dbReference type="Gene3D" id="1.10.1300.10">
    <property type="entry name" value="3'5'-cyclic nucleotide phosphodiesterase, catalytic domain"/>
    <property type="match status" value="1"/>
</dbReference>
<feature type="binding site" evidence="8">
    <location>
        <position position="390"/>
    </location>
    <ligand>
        <name>AMP</name>
        <dbReference type="ChEBI" id="CHEBI:456215"/>
    </ligand>
</feature>
<organism evidence="12 13">
    <name type="scientific">Electrophorus electricus</name>
    <name type="common">Electric eel</name>
    <name type="synonym">Gymnotus electricus</name>
    <dbReference type="NCBI Taxonomy" id="8005"/>
    <lineage>
        <taxon>Eukaryota</taxon>
        <taxon>Metazoa</taxon>
        <taxon>Chordata</taxon>
        <taxon>Craniata</taxon>
        <taxon>Vertebrata</taxon>
        <taxon>Euteleostomi</taxon>
        <taxon>Actinopterygii</taxon>
        <taxon>Neopterygii</taxon>
        <taxon>Teleostei</taxon>
        <taxon>Ostariophysi</taxon>
        <taxon>Gymnotiformes</taxon>
        <taxon>Gymnotoidei</taxon>
        <taxon>Gymnotidae</taxon>
        <taxon>Electrophorus</taxon>
    </lineage>
</organism>
<dbReference type="CDD" id="cd00077">
    <property type="entry name" value="HDc"/>
    <property type="match status" value="1"/>
</dbReference>
<reference evidence="12 13" key="1">
    <citation type="submission" date="2020-05" db="EMBL/GenBank/DDBJ databases">
        <title>Electrophorus electricus (electric eel) genome, fEleEle1, primary haplotype.</title>
        <authorList>
            <person name="Myers G."/>
            <person name="Meyer A."/>
            <person name="Fedrigo O."/>
            <person name="Formenti G."/>
            <person name="Rhie A."/>
            <person name="Tracey A."/>
            <person name="Sims Y."/>
            <person name="Jarvis E.D."/>
        </authorList>
    </citation>
    <scope>NUCLEOTIDE SEQUENCE [LARGE SCALE GENOMIC DNA]</scope>
</reference>
<feature type="active site" description="Proton donor" evidence="7">
    <location>
        <position position="189"/>
    </location>
</feature>
<evidence type="ECO:0000256" key="2">
    <source>
        <dbReference type="ARBA" id="ARBA00004703"/>
    </source>
</evidence>
<protein>
    <recommendedName>
        <fullName evidence="10">Phosphodiesterase</fullName>
        <ecNumber evidence="10">3.1.4.-</ecNumber>
    </recommendedName>
</protein>
<reference evidence="12" key="3">
    <citation type="submission" date="2025-09" db="UniProtKB">
        <authorList>
            <consortium name="Ensembl"/>
        </authorList>
    </citation>
    <scope>IDENTIFICATION</scope>
</reference>
<dbReference type="Pfam" id="PF00233">
    <property type="entry name" value="PDEase_I"/>
    <property type="match status" value="1"/>
</dbReference>
<comment type="cofactor">
    <cofactor evidence="10">
        <name>a divalent metal cation</name>
        <dbReference type="ChEBI" id="CHEBI:60240"/>
    </cofactor>
    <text evidence="10">Binds 2 divalent metal cations per subunit. Site 1 may preferentially bind zinc ions, while site 2 has a preference for magnesium and/or manganese ions.</text>
</comment>
<dbReference type="EC" id="3.1.4.-" evidence="10"/>
<feature type="binding site" evidence="9">
    <location>
        <position position="230"/>
    </location>
    <ligand>
        <name>Zn(2+)</name>
        <dbReference type="ChEBI" id="CHEBI:29105"/>
        <label>2</label>
    </ligand>
</feature>
<feature type="binding site" evidence="9">
    <location>
        <position position="193"/>
    </location>
    <ligand>
        <name>Zn(2+)</name>
        <dbReference type="ChEBI" id="CHEBI:29105"/>
        <label>1</label>
    </ligand>
</feature>
<name>A0AAY5EVU7_ELEEL</name>
<evidence type="ECO:0000313" key="12">
    <source>
        <dbReference type="Ensembl" id="ENSEEEP00000060852.1"/>
    </source>
</evidence>
<feature type="binding site" evidence="9">
    <location>
        <position position="339"/>
    </location>
    <ligand>
        <name>Zn(2+)</name>
        <dbReference type="ChEBI" id="CHEBI:29105"/>
        <label>1</label>
    </ligand>
</feature>
<dbReference type="GO" id="GO:0046872">
    <property type="term" value="F:metal ion binding"/>
    <property type="evidence" value="ECO:0007669"/>
    <property type="project" value="UniProtKB-KW"/>
</dbReference>
<comment type="similarity">
    <text evidence="6">Belongs to the cyclic nucleotide phosphodiesterase family. PDE7 subfamily.</text>
</comment>
<dbReference type="FunFam" id="1.10.1300.10:FF:000004">
    <property type="entry name" value="Phosphodiesterase"/>
    <property type="match status" value="1"/>
</dbReference>
<dbReference type="InterPro" id="IPR036971">
    <property type="entry name" value="PDEase_catalytic_dom_sf"/>
</dbReference>
<evidence type="ECO:0000256" key="6">
    <source>
        <dbReference type="ARBA" id="ARBA00061458"/>
    </source>
</evidence>
<sequence>MEVCYQLPVLPLDRPVPKHVLGRRGAICLTSSQVLFGGPAPRQLSKRRGAISYDSSDQTALFIRMLGMSASHSRRGTVRSEAAQLGRSVRSFQSNLHSPHYSKHHTQATHHMLDQKYIGQAKCMLQKVGSWNFDIFLFERLSNGNSLVDLTFHLFSEYGLIKLFRLDLLKLRRFLVIVQEAYHSENPYHNALHAADVTQAMYCYLQEPQLSESLTSCDILLGLLAAATHDLDHPGVNQTFLINTNHYLASLYQNTSVLENHHWKSAVSLLRESGLLSHFPSEDRQCLETRLGSLILATDISRQNEYLSEFRTRLDRAELHMNNSQDRHFILQMALKCADICNPCRPWHLCKLWSHKVTEEFFNQGDIERRLNLDVSILCDRNSNSVAKIQIGFISFVVEPLFVEWARFSDTPLSHVMLGHMTSNKFNWTHLPQKDLRGTTQSTFS</sequence>
<dbReference type="PANTHER" id="PTHR11347">
    <property type="entry name" value="CYCLIC NUCLEOTIDE PHOSPHODIESTERASE"/>
    <property type="match status" value="1"/>
</dbReference>
<feature type="binding site" evidence="8">
    <location>
        <begin position="189"/>
        <end position="193"/>
    </location>
    <ligand>
        <name>AMP</name>
        <dbReference type="ChEBI" id="CHEBI:456215"/>
    </ligand>
</feature>
<dbReference type="InterPro" id="IPR003607">
    <property type="entry name" value="HD/PDEase_dom"/>
</dbReference>
<evidence type="ECO:0000256" key="4">
    <source>
        <dbReference type="ARBA" id="ARBA00022801"/>
    </source>
</evidence>
<dbReference type="GO" id="GO:0007165">
    <property type="term" value="P:signal transduction"/>
    <property type="evidence" value="ECO:0007669"/>
    <property type="project" value="InterPro"/>
</dbReference>
<evidence type="ECO:0000256" key="8">
    <source>
        <dbReference type="PIRSR" id="PIRSR623088-2"/>
    </source>
</evidence>
<dbReference type="GeneTree" id="ENSGT00940000157658"/>
<evidence type="ECO:0000256" key="9">
    <source>
        <dbReference type="PIRSR" id="PIRSR623088-3"/>
    </source>
</evidence>
<dbReference type="InterPro" id="IPR023088">
    <property type="entry name" value="PDEase"/>
</dbReference>
<keyword evidence="3 9" id="KW-0479">Metal-binding</keyword>
<accession>A0AAY5EVU7</accession>
<dbReference type="InterPro" id="IPR002073">
    <property type="entry name" value="PDEase_catalytic_dom"/>
</dbReference>
<dbReference type="PROSITE" id="PS00126">
    <property type="entry name" value="PDEASE_I_1"/>
    <property type="match status" value="1"/>
</dbReference>
<feature type="binding site" evidence="9">
    <location>
        <position position="230"/>
    </location>
    <ligand>
        <name>Zn(2+)</name>
        <dbReference type="ChEBI" id="CHEBI:29105"/>
        <label>1</label>
    </ligand>
</feature>
<evidence type="ECO:0000256" key="7">
    <source>
        <dbReference type="PIRSR" id="PIRSR623088-1"/>
    </source>
</evidence>
<comment type="pathway">
    <text evidence="2">Purine metabolism; 3',5'-cyclic AMP degradation; AMP from 3',5'-cyclic AMP: step 1/1.</text>
</comment>
<evidence type="ECO:0000256" key="10">
    <source>
        <dbReference type="RuleBase" id="RU363067"/>
    </source>
</evidence>
<dbReference type="SMART" id="SM00471">
    <property type="entry name" value="HDc"/>
    <property type="match status" value="1"/>
</dbReference>
<feature type="domain" description="PDEase" evidence="11">
    <location>
        <begin position="113"/>
        <end position="435"/>
    </location>
</feature>
<dbReference type="Ensembl" id="ENSEEET00000062859.1">
    <property type="protein sequence ID" value="ENSEEEP00000060852.1"/>
    <property type="gene ID" value="ENSEEEG00000007688.2"/>
</dbReference>
<dbReference type="AlphaFoldDB" id="A0AAY5EVU7"/>
<keyword evidence="5" id="KW-0114">cAMP</keyword>
<gene>
    <name evidence="12" type="primary">PDE7A</name>
</gene>
<dbReference type="InterPro" id="IPR023174">
    <property type="entry name" value="PDEase_CS"/>
</dbReference>
<dbReference type="GO" id="GO:0004115">
    <property type="term" value="F:3',5'-cyclic-AMP phosphodiesterase activity"/>
    <property type="evidence" value="ECO:0007669"/>
    <property type="project" value="UniProtKB-EC"/>
</dbReference>
<proteinExistence type="inferred from homology"/>
<evidence type="ECO:0000313" key="13">
    <source>
        <dbReference type="Proteomes" id="UP000314983"/>
    </source>
</evidence>
<evidence type="ECO:0000256" key="5">
    <source>
        <dbReference type="ARBA" id="ARBA00023149"/>
    </source>
</evidence>
<dbReference type="Proteomes" id="UP000314983">
    <property type="component" value="Chromosome 7"/>
</dbReference>
<dbReference type="SUPFAM" id="SSF109604">
    <property type="entry name" value="HD-domain/PDEase-like"/>
    <property type="match status" value="1"/>
</dbReference>
<dbReference type="PRINTS" id="PR00387">
    <property type="entry name" value="PDIESTERASE1"/>
</dbReference>
<evidence type="ECO:0000256" key="3">
    <source>
        <dbReference type="ARBA" id="ARBA00022723"/>
    </source>
</evidence>
<dbReference type="PROSITE" id="PS51845">
    <property type="entry name" value="PDEASE_I_2"/>
    <property type="match status" value="1"/>
</dbReference>